<protein>
    <recommendedName>
        <fullName evidence="2">Activator of Hsp90 ATPase homologue 1/2-like C-terminal domain-containing protein</fullName>
    </recommendedName>
</protein>
<dbReference type="SUPFAM" id="SSF55961">
    <property type="entry name" value="Bet v1-like"/>
    <property type="match status" value="1"/>
</dbReference>
<evidence type="ECO:0000313" key="3">
    <source>
        <dbReference type="EMBL" id="EAQ11492.1"/>
    </source>
</evidence>
<proteinExistence type="inferred from homology"/>
<evidence type="ECO:0000256" key="1">
    <source>
        <dbReference type="ARBA" id="ARBA00006817"/>
    </source>
</evidence>
<dbReference type="EMBL" id="AAMT01000015">
    <property type="protein sequence ID" value="EAQ11492.1"/>
    <property type="molecule type" value="Genomic_DNA"/>
</dbReference>
<dbReference type="InterPro" id="IPR023393">
    <property type="entry name" value="START-like_dom_sf"/>
</dbReference>
<comment type="similarity">
    <text evidence="1">Belongs to the AHA1 family.</text>
</comment>
<name>A3VJY6_9RHOB</name>
<dbReference type="AlphaFoldDB" id="A3VJY6"/>
<dbReference type="Pfam" id="PF08327">
    <property type="entry name" value="AHSA1"/>
    <property type="match status" value="1"/>
</dbReference>
<keyword evidence="4" id="KW-1185">Reference proteome</keyword>
<comment type="caution">
    <text evidence="3">The sequence shown here is derived from an EMBL/GenBank/DDBJ whole genome shotgun (WGS) entry which is preliminary data.</text>
</comment>
<gene>
    <name evidence="3" type="ORF">RB2654_01985</name>
</gene>
<dbReference type="Gene3D" id="3.30.530.20">
    <property type="match status" value="1"/>
</dbReference>
<dbReference type="RefSeq" id="WP_008328198.1">
    <property type="nucleotide sequence ID" value="NZ_CH902578.1"/>
</dbReference>
<dbReference type="eggNOG" id="COG3832">
    <property type="taxonomic scope" value="Bacteria"/>
</dbReference>
<dbReference type="HOGENOM" id="CLU_108923_6_2_5"/>
<accession>A3VJY6</accession>
<evidence type="ECO:0000313" key="4">
    <source>
        <dbReference type="Proteomes" id="UP000002931"/>
    </source>
</evidence>
<dbReference type="Proteomes" id="UP000002931">
    <property type="component" value="Unassembled WGS sequence"/>
</dbReference>
<dbReference type="OrthoDB" id="9805228at2"/>
<dbReference type="InterPro" id="IPR013538">
    <property type="entry name" value="ASHA1/2-like_C"/>
</dbReference>
<organism evidence="3 4">
    <name type="scientific">Maritimibacter alkaliphilus HTCC2654</name>
    <dbReference type="NCBI Taxonomy" id="314271"/>
    <lineage>
        <taxon>Bacteria</taxon>
        <taxon>Pseudomonadati</taxon>
        <taxon>Pseudomonadota</taxon>
        <taxon>Alphaproteobacteria</taxon>
        <taxon>Rhodobacterales</taxon>
        <taxon>Roseobacteraceae</taxon>
        <taxon>Maritimibacter</taxon>
    </lineage>
</organism>
<evidence type="ECO:0000259" key="2">
    <source>
        <dbReference type="Pfam" id="PF08327"/>
    </source>
</evidence>
<dbReference type="STRING" id="314271.RB2654_01985"/>
<reference evidence="3 4" key="1">
    <citation type="journal article" date="2010" name="J. Bacteriol.">
        <title>Genome sequences of Pelagibaca bermudensis HTCC2601T and Maritimibacter alkaliphilus HTCC2654T, the type strains of two marine Roseobacter genera.</title>
        <authorList>
            <person name="Thrash J.C."/>
            <person name="Cho J.C."/>
            <person name="Ferriera S."/>
            <person name="Johnson J."/>
            <person name="Vergin K.L."/>
            <person name="Giovannoni S.J."/>
        </authorList>
    </citation>
    <scope>NUCLEOTIDE SEQUENCE [LARGE SCALE GENOMIC DNA]</scope>
    <source>
        <strain evidence="3 4">HTCC2654</strain>
    </source>
</reference>
<dbReference type="CDD" id="cd08894">
    <property type="entry name" value="SRPBCC_CalC_Aha1-like_1"/>
    <property type="match status" value="1"/>
</dbReference>
<sequence length="160" mass="17860">MTEGFVSAWPAAQLDKEVIVTRVVAAGLDRAFAAWADPAQIVQWFGPEGFTLDTHEIDIRPGGRWRFDMIAPDGTAFSNRITFLRIEPSRLIEADHGTDADDDPDRFRLLVTFDAQDNGKTVVTLRQMHPTPERRGIVIGFGAVEFGGQTLDKLARHVER</sequence>
<feature type="domain" description="Activator of Hsp90 ATPase homologue 1/2-like C-terminal" evidence="2">
    <location>
        <begin position="28"/>
        <end position="159"/>
    </location>
</feature>